<proteinExistence type="predicted"/>
<protein>
    <submittedName>
        <fullName evidence="3">Ferrous iron transport protein A</fullName>
    </submittedName>
</protein>
<dbReference type="SMART" id="SM00899">
    <property type="entry name" value="FeoA"/>
    <property type="match status" value="1"/>
</dbReference>
<accession>A0A851GI14</accession>
<gene>
    <name evidence="3" type="ORF">HW115_16190</name>
</gene>
<dbReference type="SUPFAM" id="SSF50037">
    <property type="entry name" value="C-terminal domain of transcriptional repressors"/>
    <property type="match status" value="1"/>
</dbReference>
<name>A0A851GI14_9BACT</name>
<reference evidence="3 4" key="1">
    <citation type="submission" date="2020-07" db="EMBL/GenBank/DDBJ databases">
        <title>Roseicoccus Jingziensis gen. nov., sp. nov., isolated from coastal seawater.</title>
        <authorList>
            <person name="Feng X."/>
        </authorList>
    </citation>
    <scope>NUCLEOTIDE SEQUENCE [LARGE SCALE GENOMIC DNA]</scope>
    <source>
        <strain evidence="3 4">N1E253</strain>
    </source>
</reference>
<organism evidence="3 4">
    <name type="scientific">Oceaniferula marina</name>
    <dbReference type="NCBI Taxonomy" id="2748318"/>
    <lineage>
        <taxon>Bacteria</taxon>
        <taxon>Pseudomonadati</taxon>
        <taxon>Verrucomicrobiota</taxon>
        <taxon>Verrucomicrobiia</taxon>
        <taxon>Verrucomicrobiales</taxon>
        <taxon>Verrucomicrobiaceae</taxon>
        <taxon>Oceaniferula</taxon>
    </lineage>
</organism>
<keyword evidence="1" id="KW-0408">Iron</keyword>
<dbReference type="Gene3D" id="2.30.30.90">
    <property type="match status" value="1"/>
</dbReference>
<dbReference type="AlphaFoldDB" id="A0A851GI14"/>
<dbReference type="GO" id="GO:0046914">
    <property type="term" value="F:transition metal ion binding"/>
    <property type="evidence" value="ECO:0007669"/>
    <property type="project" value="InterPro"/>
</dbReference>
<dbReference type="Proteomes" id="UP000557872">
    <property type="component" value="Unassembled WGS sequence"/>
</dbReference>
<dbReference type="RefSeq" id="WP_178933992.1">
    <property type="nucleotide sequence ID" value="NZ_JACBAZ010000008.1"/>
</dbReference>
<feature type="domain" description="Ferrous iron transporter FeoA-like" evidence="2">
    <location>
        <begin position="36"/>
        <end position="103"/>
    </location>
</feature>
<evidence type="ECO:0000256" key="1">
    <source>
        <dbReference type="ARBA" id="ARBA00023004"/>
    </source>
</evidence>
<evidence type="ECO:0000313" key="3">
    <source>
        <dbReference type="EMBL" id="NWK57163.1"/>
    </source>
</evidence>
<dbReference type="InterPro" id="IPR008988">
    <property type="entry name" value="Transcriptional_repressor_C"/>
</dbReference>
<comment type="caution">
    <text evidence="3">The sequence shown here is derived from an EMBL/GenBank/DDBJ whole genome shotgun (WGS) entry which is preliminary data.</text>
</comment>
<dbReference type="Pfam" id="PF04023">
    <property type="entry name" value="FeoA"/>
    <property type="match status" value="1"/>
</dbReference>
<dbReference type="InterPro" id="IPR038157">
    <property type="entry name" value="FeoA_core_dom"/>
</dbReference>
<evidence type="ECO:0000313" key="4">
    <source>
        <dbReference type="Proteomes" id="UP000557872"/>
    </source>
</evidence>
<sequence>MTPKEKYLLQQRLNCALLRVEMIADIASELKVDSAMTLSQAQAGCMLRICKLEGKGCRRLREIGLCEEMQICKLSNGRNMLCSMCGTKLAVSRKLGEQVMVEVA</sequence>
<evidence type="ECO:0000259" key="2">
    <source>
        <dbReference type="SMART" id="SM00899"/>
    </source>
</evidence>
<dbReference type="EMBL" id="JACBAZ010000008">
    <property type="protein sequence ID" value="NWK57163.1"/>
    <property type="molecule type" value="Genomic_DNA"/>
</dbReference>
<keyword evidence="4" id="KW-1185">Reference proteome</keyword>
<dbReference type="InterPro" id="IPR007167">
    <property type="entry name" value="Fe-transptr_FeoA-like"/>
</dbReference>